<dbReference type="EMBL" id="CAADFO010000027">
    <property type="protein sequence ID" value="VFK27323.1"/>
    <property type="molecule type" value="Genomic_DNA"/>
</dbReference>
<protein>
    <submittedName>
        <fullName evidence="3">Uncharacterized protein</fullName>
    </submittedName>
</protein>
<feature type="region of interest" description="Disordered" evidence="1">
    <location>
        <begin position="1"/>
        <end position="25"/>
    </location>
</feature>
<sequence>MSTLSNLTGIQGRDATLAPSDPPRYDPWSDADSVIPSPLPGTRWPEGNHRATIPTLQEARRLLGPRSDSTRLAMQKLFHRQSLHASRSRLRLGQHDRGESYIFGGGDYCHRDQAGVNRHLPLHVKVVRLKRWRLKKGQILDLSAHHGDWPGLHFREELYVHIEIDHLEVEPGAVLEVHGNVLVIKCREVARIAPETQSHSTSAEPGPWLEIRILGTRHPAYGITRPSSAVDGKAGHAGGDGRDSSATEVVSTPFGARLAVDTEQSMDGQPGQHGGDGEDATSGMAGGMAMLAVLLLGELKGFPPGGVRIFAQAGAGRPGGHGGKGGNGGNGGDGADGLDGIDGPIPGGRGGAGGDGGNGGNGGHGGHGGLASNVFVQVSRASIPCIETVSLPSKGGAPGRGGAAGRGGCGGVHGKLAFPSPDTPEGQRGPDGGHGRAGRNGRPGRSRPAATIHLLNVSEK</sequence>
<feature type="compositionally biased region" description="Gly residues" evidence="1">
    <location>
        <begin position="396"/>
        <end position="413"/>
    </location>
</feature>
<evidence type="ECO:0000313" key="4">
    <source>
        <dbReference type="EMBL" id="VFK77076.1"/>
    </source>
</evidence>
<evidence type="ECO:0000313" key="2">
    <source>
        <dbReference type="EMBL" id="VFK27323.1"/>
    </source>
</evidence>
<name>A0A450Y087_9GAMM</name>
<proteinExistence type="predicted"/>
<feature type="compositionally biased region" description="Gly residues" evidence="1">
    <location>
        <begin position="345"/>
        <end position="365"/>
    </location>
</feature>
<dbReference type="AlphaFoldDB" id="A0A450Y087"/>
<gene>
    <name evidence="2" type="ORF">BECKMB1821G_GA0114241_10274</name>
    <name evidence="4" type="ORF">BECKMB1821H_GA0114242_10974</name>
    <name evidence="3" type="ORF">BECKMB1821I_GA0114274_10924</name>
</gene>
<organism evidence="3">
    <name type="scientific">Candidatus Kentrum sp. MB</name>
    <dbReference type="NCBI Taxonomy" id="2138164"/>
    <lineage>
        <taxon>Bacteria</taxon>
        <taxon>Pseudomonadati</taxon>
        <taxon>Pseudomonadota</taxon>
        <taxon>Gammaproteobacteria</taxon>
        <taxon>Candidatus Kentrum</taxon>
    </lineage>
</organism>
<dbReference type="EMBL" id="CAADGH010000097">
    <property type="protein sequence ID" value="VFK77076.1"/>
    <property type="molecule type" value="Genomic_DNA"/>
</dbReference>
<reference evidence="3" key="1">
    <citation type="submission" date="2019-02" db="EMBL/GenBank/DDBJ databases">
        <authorList>
            <person name="Gruber-Vodicka R. H."/>
            <person name="Seah K. B. B."/>
        </authorList>
    </citation>
    <scope>NUCLEOTIDE SEQUENCE</scope>
    <source>
        <strain evidence="2">BECK_BZ197</strain>
        <strain evidence="4">BECK_BZ198</strain>
        <strain evidence="3">BECK_BZ199</strain>
    </source>
</reference>
<evidence type="ECO:0000256" key="1">
    <source>
        <dbReference type="SAM" id="MobiDB-lite"/>
    </source>
</evidence>
<feature type="region of interest" description="Disordered" evidence="1">
    <location>
        <begin position="226"/>
        <end position="248"/>
    </location>
</feature>
<dbReference type="EMBL" id="CAADFQ010000092">
    <property type="protein sequence ID" value="VFK34940.1"/>
    <property type="molecule type" value="Genomic_DNA"/>
</dbReference>
<feature type="region of interest" description="Disordered" evidence="1">
    <location>
        <begin position="262"/>
        <end position="281"/>
    </location>
</feature>
<feature type="region of interest" description="Disordered" evidence="1">
    <location>
        <begin position="313"/>
        <end position="365"/>
    </location>
</feature>
<feature type="region of interest" description="Disordered" evidence="1">
    <location>
        <begin position="393"/>
        <end position="460"/>
    </location>
</feature>
<feature type="compositionally biased region" description="Basic residues" evidence="1">
    <location>
        <begin position="436"/>
        <end position="445"/>
    </location>
</feature>
<accession>A0A450Y087</accession>
<evidence type="ECO:0000313" key="3">
    <source>
        <dbReference type="EMBL" id="VFK34940.1"/>
    </source>
</evidence>
<feature type="compositionally biased region" description="Gly residues" evidence="1">
    <location>
        <begin position="316"/>
        <end position="337"/>
    </location>
</feature>